<name>A8RU79_ENTBW</name>
<dbReference type="EMBL" id="ABCC02000033">
    <property type="protein sequence ID" value="EDP15757.1"/>
    <property type="molecule type" value="Genomic_DNA"/>
</dbReference>
<dbReference type="SUPFAM" id="SSF46785">
    <property type="entry name" value="Winged helix' DNA-binding domain"/>
    <property type="match status" value="1"/>
</dbReference>
<dbReference type="PANTHER" id="PTHR33164">
    <property type="entry name" value="TRANSCRIPTIONAL REGULATOR, MARR FAMILY"/>
    <property type="match status" value="1"/>
</dbReference>
<feature type="domain" description="HTH marR-type" evidence="1">
    <location>
        <begin position="10"/>
        <end position="145"/>
    </location>
</feature>
<dbReference type="PRINTS" id="PR00598">
    <property type="entry name" value="HTHMARR"/>
</dbReference>
<organism evidence="2 3">
    <name type="scientific">Enterocloster bolteae (strain ATCC BAA-613 / DSM 15670 / CCUG 46953 / JCM 12243 / WAL 16351)</name>
    <name type="common">Clostridium bolteae</name>
    <dbReference type="NCBI Taxonomy" id="411902"/>
    <lineage>
        <taxon>Bacteria</taxon>
        <taxon>Bacillati</taxon>
        <taxon>Bacillota</taxon>
        <taxon>Clostridia</taxon>
        <taxon>Lachnospirales</taxon>
        <taxon>Lachnospiraceae</taxon>
        <taxon>Enterocloster</taxon>
    </lineage>
</organism>
<dbReference type="Proteomes" id="UP000005396">
    <property type="component" value="Unassembled WGS sequence"/>
</dbReference>
<evidence type="ECO:0000313" key="2">
    <source>
        <dbReference type="EMBL" id="EDP15757.1"/>
    </source>
</evidence>
<sequence>MDQGGQKMNNKNFTEELLRLLPYWHYRIDKPFKAFMKDKMSLETYYCLQVLLRKGPMTMTELTRHLNVSKQQATKLIEILCSHDFVRRLPTEHDRRCIVIEVTERAKDYMINTIYKDTSFADKLKQELGSEDMERLEQAVLTLSDVLSRLD</sequence>
<dbReference type="PaxDb" id="411902-CLOBOL_03928"/>
<dbReference type="InterPro" id="IPR036388">
    <property type="entry name" value="WH-like_DNA-bd_sf"/>
</dbReference>
<protein>
    <recommendedName>
        <fullName evidence="1">HTH marR-type domain-containing protein</fullName>
    </recommendedName>
</protein>
<evidence type="ECO:0000259" key="1">
    <source>
        <dbReference type="PROSITE" id="PS50995"/>
    </source>
</evidence>
<gene>
    <name evidence="2" type="ORF">CLOBOL_03928</name>
</gene>
<dbReference type="InterPro" id="IPR039422">
    <property type="entry name" value="MarR/SlyA-like"/>
</dbReference>
<dbReference type="Pfam" id="PF01047">
    <property type="entry name" value="MarR"/>
    <property type="match status" value="1"/>
</dbReference>
<dbReference type="HOGENOM" id="CLU_083287_27_4_9"/>
<dbReference type="PROSITE" id="PS50995">
    <property type="entry name" value="HTH_MARR_2"/>
    <property type="match status" value="1"/>
</dbReference>
<dbReference type="AlphaFoldDB" id="A8RU79"/>
<dbReference type="InterPro" id="IPR036390">
    <property type="entry name" value="WH_DNA-bd_sf"/>
</dbReference>
<reference evidence="2 3" key="1">
    <citation type="submission" date="2007-08" db="EMBL/GenBank/DDBJ databases">
        <authorList>
            <person name="Fulton L."/>
            <person name="Clifton S."/>
            <person name="Fulton B."/>
            <person name="Xu J."/>
            <person name="Minx P."/>
            <person name="Pepin K.H."/>
            <person name="Johnson M."/>
            <person name="Thiruvilangam P."/>
            <person name="Bhonagiri V."/>
            <person name="Nash W.E."/>
            <person name="Mardis E.R."/>
            <person name="Wilson R.K."/>
        </authorList>
    </citation>
    <scope>NUCLEOTIDE SEQUENCE [LARGE SCALE GENOMIC DNA]</scope>
    <source>
        <strain evidence="3">ATCC BAA-613 / DSM 15670 / CCUG 46953 / JCM 12243 / WAL 16351</strain>
    </source>
</reference>
<proteinExistence type="predicted"/>
<dbReference type="eggNOG" id="COG1846">
    <property type="taxonomic scope" value="Bacteria"/>
</dbReference>
<dbReference type="SMART" id="SM00347">
    <property type="entry name" value="HTH_MARR"/>
    <property type="match status" value="1"/>
</dbReference>
<accession>A8RU79</accession>
<reference evidence="2 3" key="2">
    <citation type="submission" date="2007-09" db="EMBL/GenBank/DDBJ databases">
        <title>Draft genome sequence of Clostridium bolteae (ATCC BAA-613).</title>
        <authorList>
            <person name="Sudarsanam P."/>
            <person name="Ley R."/>
            <person name="Guruge J."/>
            <person name="Turnbaugh P.J."/>
            <person name="Mahowald M."/>
            <person name="Liep D."/>
            <person name="Gordon J."/>
        </authorList>
    </citation>
    <scope>NUCLEOTIDE SEQUENCE [LARGE SCALE GENOMIC DNA]</scope>
    <source>
        <strain evidence="3">ATCC BAA-613 / DSM 15670 / CCUG 46953 / JCM 12243 / WAL 16351</strain>
    </source>
</reference>
<dbReference type="GO" id="GO:0006950">
    <property type="term" value="P:response to stress"/>
    <property type="evidence" value="ECO:0007669"/>
    <property type="project" value="TreeGrafter"/>
</dbReference>
<comment type="caution">
    <text evidence="2">The sequence shown here is derived from an EMBL/GenBank/DDBJ whole genome shotgun (WGS) entry which is preliminary data.</text>
</comment>
<evidence type="ECO:0000313" key="3">
    <source>
        <dbReference type="Proteomes" id="UP000005396"/>
    </source>
</evidence>
<dbReference type="InterPro" id="IPR000835">
    <property type="entry name" value="HTH_MarR-typ"/>
</dbReference>
<dbReference type="GO" id="GO:0003700">
    <property type="term" value="F:DNA-binding transcription factor activity"/>
    <property type="evidence" value="ECO:0007669"/>
    <property type="project" value="InterPro"/>
</dbReference>
<dbReference type="PANTHER" id="PTHR33164:SF43">
    <property type="entry name" value="HTH-TYPE TRANSCRIPTIONAL REPRESSOR YETL"/>
    <property type="match status" value="1"/>
</dbReference>
<dbReference type="Gene3D" id="1.10.10.10">
    <property type="entry name" value="Winged helix-like DNA-binding domain superfamily/Winged helix DNA-binding domain"/>
    <property type="match status" value="1"/>
</dbReference>